<dbReference type="EMBL" id="JACOOI010000001">
    <property type="protein sequence ID" value="MBC5641513.1"/>
    <property type="molecule type" value="Genomic_DNA"/>
</dbReference>
<name>A0ABR7DVQ5_9BACT</name>
<dbReference type="InterPro" id="IPR036388">
    <property type="entry name" value="WH-like_DNA-bd_sf"/>
</dbReference>
<keyword evidence="4" id="KW-1133">Transmembrane helix</keyword>
<organism evidence="6 7">
    <name type="scientific">Parabacteroides segnis</name>
    <dbReference type="NCBI Taxonomy" id="2763058"/>
    <lineage>
        <taxon>Bacteria</taxon>
        <taxon>Pseudomonadati</taxon>
        <taxon>Bacteroidota</taxon>
        <taxon>Bacteroidia</taxon>
        <taxon>Bacteroidales</taxon>
        <taxon>Tannerellaceae</taxon>
        <taxon>Parabacteroides</taxon>
    </lineage>
</organism>
<evidence type="ECO:0000256" key="4">
    <source>
        <dbReference type="SAM" id="Phobius"/>
    </source>
</evidence>
<keyword evidence="3" id="KW-0175">Coiled coil</keyword>
<feature type="coiled-coil region" evidence="3">
    <location>
        <begin position="125"/>
        <end position="155"/>
    </location>
</feature>
<feature type="DNA-binding region" description="OmpR/PhoB-type" evidence="2">
    <location>
        <begin position="159"/>
        <end position="258"/>
    </location>
</feature>
<dbReference type="PROSITE" id="PS51755">
    <property type="entry name" value="OMPR_PHOB"/>
    <property type="match status" value="1"/>
</dbReference>
<evidence type="ECO:0000313" key="6">
    <source>
        <dbReference type="EMBL" id="MBC5641513.1"/>
    </source>
</evidence>
<evidence type="ECO:0000256" key="1">
    <source>
        <dbReference type="ARBA" id="ARBA00023125"/>
    </source>
</evidence>
<feature type="domain" description="OmpR/PhoB-type" evidence="5">
    <location>
        <begin position="159"/>
        <end position="258"/>
    </location>
</feature>
<accession>A0ABR7DVQ5</accession>
<evidence type="ECO:0000256" key="3">
    <source>
        <dbReference type="SAM" id="Coils"/>
    </source>
</evidence>
<evidence type="ECO:0000313" key="7">
    <source>
        <dbReference type="Proteomes" id="UP000644010"/>
    </source>
</evidence>
<dbReference type="Proteomes" id="UP000644010">
    <property type="component" value="Unassembled WGS sequence"/>
</dbReference>
<keyword evidence="4" id="KW-0812">Transmembrane</keyword>
<dbReference type="InterPro" id="IPR016032">
    <property type="entry name" value="Sig_transdc_resp-reg_C-effctor"/>
</dbReference>
<dbReference type="InterPro" id="IPR001867">
    <property type="entry name" value="OmpR/PhoB-type_DNA-bd"/>
</dbReference>
<proteinExistence type="predicted"/>
<keyword evidence="4" id="KW-0472">Membrane</keyword>
<keyword evidence="7" id="KW-1185">Reference proteome</keyword>
<gene>
    <name evidence="6" type="ORF">H8S77_01240</name>
</gene>
<sequence>MTDFLQSVLAIKKPINVYQLDTIFQRKLKEENIHIITAICLTDTVNEKNNSCTRWDINSFIPLFMEPYVISSIGITLKAYIQIPTYTLIQHIPVLYWLALLGWLIFATSIGYAWYNLRMQVPEIIKAAETKENTLQNELTKTEEKLEILKQLEKQSNDPDIHIFSPHLLFEKSTKTLKYNGETIKLTRQQQQLLVAFCNAPENICSINDLCNLVWKGCTVEENTIQQAISRLNITLKPLGLYIQYEFKDSYKLMFIEN</sequence>
<reference evidence="6 7" key="1">
    <citation type="submission" date="2020-08" db="EMBL/GenBank/DDBJ databases">
        <title>Genome public.</title>
        <authorList>
            <person name="Liu C."/>
            <person name="Sun Q."/>
        </authorList>
    </citation>
    <scope>NUCLEOTIDE SEQUENCE [LARGE SCALE GENOMIC DNA]</scope>
    <source>
        <strain evidence="6 7">BX2</strain>
    </source>
</reference>
<evidence type="ECO:0000256" key="2">
    <source>
        <dbReference type="PROSITE-ProRule" id="PRU01091"/>
    </source>
</evidence>
<feature type="transmembrane region" description="Helical" evidence="4">
    <location>
        <begin position="94"/>
        <end position="115"/>
    </location>
</feature>
<comment type="caution">
    <text evidence="6">The sequence shown here is derived from an EMBL/GenBank/DDBJ whole genome shotgun (WGS) entry which is preliminary data.</text>
</comment>
<dbReference type="SMART" id="SM00862">
    <property type="entry name" value="Trans_reg_C"/>
    <property type="match status" value="1"/>
</dbReference>
<dbReference type="Gene3D" id="1.10.10.10">
    <property type="entry name" value="Winged helix-like DNA-binding domain superfamily/Winged helix DNA-binding domain"/>
    <property type="match status" value="1"/>
</dbReference>
<dbReference type="SUPFAM" id="SSF46894">
    <property type="entry name" value="C-terminal effector domain of the bipartite response regulators"/>
    <property type="match status" value="1"/>
</dbReference>
<keyword evidence="1 2" id="KW-0238">DNA-binding</keyword>
<protein>
    <submittedName>
        <fullName evidence="6">Winged helix-turn-helix domain-containing protein</fullName>
    </submittedName>
</protein>
<dbReference type="Pfam" id="PF00486">
    <property type="entry name" value="Trans_reg_C"/>
    <property type="match status" value="1"/>
</dbReference>
<evidence type="ECO:0000259" key="5">
    <source>
        <dbReference type="PROSITE" id="PS51755"/>
    </source>
</evidence>